<reference evidence="1 3" key="1">
    <citation type="submission" date="2017-11" db="EMBL/GenBank/DDBJ databases">
        <title>The genome of Rhizophagus clarus HR1 reveals common genetic basis of auxotrophy among arbuscular mycorrhizal fungi.</title>
        <authorList>
            <person name="Kobayashi Y."/>
        </authorList>
    </citation>
    <scope>NUCLEOTIDE SEQUENCE [LARGE SCALE GENOMIC DNA]</scope>
    <source>
        <strain evidence="1 3">HR1</strain>
    </source>
</reference>
<dbReference type="Proteomes" id="UP000615446">
    <property type="component" value="Unassembled WGS sequence"/>
</dbReference>
<gene>
    <name evidence="2" type="ORF">RCL2_000648900</name>
    <name evidence="1" type="ORF">RclHR1_05910009</name>
</gene>
<proteinExistence type="predicted"/>
<name>A0A2Z6RPS0_9GLOM</name>
<dbReference type="AlphaFoldDB" id="A0A2Z6RPS0"/>
<organism evidence="1 3">
    <name type="scientific">Rhizophagus clarus</name>
    <dbReference type="NCBI Taxonomy" id="94130"/>
    <lineage>
        <taxon>Eukaryota</taxon>
        <taxon>Fungi</taxon>
        <taxon>Fungi incertae sedis</taxon>
        <taxon>Mucoromycota</taxon>
        <taxon>Glomeromycotina</taxon>
        <taxon>Glomeromycetes</taxon>
        <taxon>Glomerales</taxon>
        <taxon>Glomeraceae</taxon>
        <taxon>Rhizophagus</taxon>
    </lineage>
</organism>
<evidence type="ECO:0000313" key="3">
    <source>
        <dbReference type="Proteomes" id="UP000247702"/>
    </source>
</evidence>
<dbReference type="SUPFAM" id="SSF52047">
    <property type="entry name" value="RNI-like"/>
    <property type="match status" value="1"/>
</dbReference>
<comment type="caution">
    <text evidence="1">The sequence shown here is derived from an EMBL/GenBank/DDBJ whole genome shotgun (WGS) entry which is preliminary data.</text>
</comment>
<dbReference type="Proteomes" id="UP000247702">
    <property type="component" value="Unassembled WGS sequence"/>
</dbReference>
<reference evidence="2" key="2">
    <citation type="submission" date="2019-10" db="EMBL/GenBank/DDBJ databases">
        <title>Conservation and host-specific expression of non-tandemly repeated heterogenous ribosome RNA gene in arbuscular mycorrhizal fungi.</title>
        <authorList>
            <person name="Maeda T."/>
            <person name="Kobayashi Y."/>
            <person name="Nakagawa T."/>
            <person name="Ezawa T."/>
            <person name="Yamaguchi K."/>
            <person name="Bino T."/>
            <person name="Nishimoto Y."/>
            <person name="Shigenobu S."/>
            <person name="Kawaguchi M."/>
        </authorList>
    </citation>
    <scope>NUCLEOTIDE SEQUENCE</scope>
    <source>
        <strain evidence="2">HR1</strain>
    </source>
</reference>
<protein>
    <recommendedName>
        <fullName evidence="4">F-box domain-containing protein</fullName>
    </recommendedName>
</protein>
<dbReference type="EMBL" id="BLAL01000043">
    <property type="protein sequence ID" value="GES79174.1"/>
    <property type="molecule type" value="Genomic_DNA"/>
</dbReference>
<accession>A0A2Z6RPS0</accession>
<keyword evidence="3" id="KW-1185">Reference proteome</keyword>
<evidence type="ECO:0000313" key="1">
    <source>
        <dbReference type="EMBL" id="GBC04876.1"/>
    </source>
</evidence>
<dbReference type="EMBL" id="BEXD01003972">
    <property type="protein sequence ID" value="GBC04876.1"/>
    <property type="molecule type" value="Genomic_DNA"/>
</dbReference>
<dbReference type="OrthoDB" id="2354532at2759"/>
<evidence type="ECO:0000313" key="2">
    <source>
        <dbReference type="EMBL" id="GES79174.1"/>
    </source>
</evidence>
<sequence length="613" mass="72358">MAYSKISLGDLPELTNEIIHYFQNDYSMLHSCVLVNRLWCRIAIPLLWEDPFSIPTKNYNFIGICLRNLNEYDKAKLNEYGINNNLFQSNTLFNYPSFIKCLNTSKIGYSIDKWILTCHCSTQNEPPLPTSFYNNEQNFFQHQPNFGQCILPPIKNLFLTSNSQSNSTLPSLSTLNLPGFNSRFKIEKKILDNLELRMETINFIYKSLFKIFIQNNVNLITFEVILVRLKDHNYFNDIFDIILQDPNFIRDIKNLKFSFKLRNTKLTKIYLFLKYLYTNCTSITNLNFQFKKSDDSIIDTISSHIIHSRQNLKKILLDFDSLPLYNSLLSSLRLSNNCSNTLNTIIFYHIDFKNILIFKEIFERLNVLESIHIIDCHSLNYDFIEQIVNINKPIKLRSLFINEMLQIKSFQLLFQKSGDYLENLGFGNHPLKKSLMELIIKYCTKIKFFELPTFDYQNFQNIYLMLDLIRNFGQHLNYLTIGYDPISSVVLQNLGQILPFRLEYLKLSFIINNINDFESFLLGSQNTFINKLVIRNEMQIGGLDILPYIKKYIMERRGVRYLAFKITFLNGNFKDLSSLMDEVKIFKLYGIKVQNYDMLNIQIYDYIKDTYLV</sequence>
<evidence type="ECO:0008006" key="4">
    <source>
        <dbReference type="Google" id="ProtNLM"/>
    </source>
</evidence>